<dbReference type="InterPro" id="IPR002455">
    <property type="entry name" value="GPCR3_GABA-B"/>
</dbReference>
<keyword evidence="5" id="KW-0297">G-protein coupled receptor</keyword>
<feature type="transmembrane region" description="Helical" evidence="12">
    <location>
        <begin position="170"/>
        <end position="190"/>
    </location>
</feature>
<evidence type="ECO:0000256" key="9">
    <source>
        <dbReference type="ARBA" id="ARBA00023224"/>
    </source>
</evidence>
<evidence type="ECO:0000256" key="11">
    <source>
        <dbReference type="SAM" id="MobiDB-lite"/>
    </source>
</evidence>
<dbReference type="GeneID" id="106497289"/>
<dbReference type="Proteomes" id="UP001652627">
    <property type="component" value="Chromosome 1"/>
</dbReference>
<keyword evidence="4 12" id="KW-1133">Transmembrane helix</keyword>
<evidence type="ECO:0000256" key="4">
    <source>
        <dbReference type="ARBA" id="ARBA00022989"/>
    </source>
</evidence>
<feature type="coiled-coil region" evidence="10">
    <location>
        <begin position="249"/>
        <end position="283"/>
    </location>
</feature>
<dbReference type="PANTHER" id="PTHR10519">
    <property type="entry name" value="GABA-B RECEPTOR"/>
    <property type="match status" value="1"/>
</dbReference>
<comment type="subcellular location">
    <subcellularLocation>
        <location evidence="1">Membrane</location>
        <topology evidence="1">Multi-pass membrane protein</topology>
    </subcellularLocation>
</comment>
<keyword evidence="14" id="KW-1185">Reference proteome</keyword>
<gene>
    <name evidence="15" type="primary">GPR156</name>
</gene>
<keyword evidence="9" id="KW-0807">Transducer</keyword>
<feature type="region of interest" description="Disordered" evidence="11">
    <location>
        <begin position="678"/>
        <end position="703"/>
    </location>
</feature>
<keyword evidence="8" id="KW-0325">Glycoprotein</keyword>
<keyword evidence="6 12" id="KW-0472">Membrane</keyword>
<comment type="similarity">
    <text evidence="2">Belongs to the G-protein coupled receptor 3 family. GABA-B receptor subfamily.</text>
</comment>
<evidence type="ECO:0000256" key="2">
    <source>
        <dbReference type="ARBA" id="ARBA00008991"/>
    </source>
</evidence>
<evidence type="ECO:0000256" key="10">
    <source>
        <dbReference type="SAM" id="Coils"/>
    </source>
</evidence>
<reference evidence="14" key="1">
    <citation type="submission" date="2025-05" db="UniProtKB">
        <authorList>
            <consortium name="RefSeq"/>
        </authorList>
    </citation>
    <scope>NUCLEOTIDE SEQUENCE [LARGE SCALE GENOMIC DNA]</scope>
</reference>
<sequence>MEPGLNCSDLCDGNSSFGSQEQQQRTLRELCTVAVTSSDLSGKSSPSFSAALLGVVWTFLTGGVLLALFFLIFTIRFRKNRIVKMSSPNLNIVTLLGSGLAYSSAYLFGIQEQSLLSGDSMEMFIQVRLCLLCIGSSLVFGPVLGKSWRLYKVFTQRVPDKRVIIKDLQLLAMVAALVLVDAVLLLTWVFSDPIQCFRSLSISLRLQQWKAFEEENQPVSHMAKYFSSPSRSCHSACSAEQLCQLMGEKSSMQRLLSEKNAVIESLQEQVNTTKEKLMRLMAVECGCSPAPRAAPCATFPSWSQSSGEHGKQCGGAAAGNGVPLEHCPTEWNGWQSPSLLNAQHNLVPCSKLEYSGDIEDLQKHVSHEHVPPEEPACSQILLFDVGEDILEYSPKGAQEQRMSPRTGHPLQQLLGQELSGAGRGAEPQGSSGVTRAQPARVNYVSNEKLQEILQELSLDGKINSPASPQGPLQGSQGPPCERSGAWRAQGSYSDTCTPLSLDLMRWQRRIPLPPPSACFPGSVSPRAWCVMNKAVSRMRGGISAWSREESTHVSLEEGGDTGGRRLLYQLVPSASAISTELCLQPEEWQGWPEPQIREAGSAVSAVCPGAGQEWTRDAFLHLLPPQWDAPREPTQPFLHSPCYYPDSDSSSSSEEMFHCCHRPYCELCFQGPLDSLDNSSTDTDTEPGGSAGRWAEHHGRPQPIVNFKEDLEPTFV</sequence>
<evidence type="ECO:0000256" key="6">
    <source>
        <dbReference type="ARBA" id="ARBA00023136"/>
    </source>
</evidence>
<evidence type="ECO:0000256" key="7">
    <source>
        <dbReference type="ARBA" id="ARBA00023170"/>
    </source>
</evidence>
<evidence type="ECO:0000256" key="5">
    <source>
        <dbReference type="ARBA" id="ARBA00023040"/>
    </source>
</evidence>
<dbReference type="RefSeq" id="XP_067158338.1">
    <property type="nucleotide sequence ID" value="XM_067302237.1"/>
</dbReference>
<protein>
    <submittedName>
        <fullName evidence="15">Probable G-protein coupled receptor 156 isoform X3</fullName>
    </submittedName>
</protein>
<feature type="domain" description="G-protein coupled receptors family 3 profile" evidence="13">
    <location>
        <begin position="47"/>
        <end position="198"/>
    </location>
</feature>
<evidence type="ECO:0000256" key="3">
    <source>
        <dbReference type="ARBA" id="ARBA00022692"/>
    </source>
</evidence>
<feature type="compositionally biased region" description="Low complexity" evidence="11">
    <location>
        <begin position="464"/>
        <end position="479"/>
    </location>
</feature>
<feature type="region of interest" description="Disordered" evidence="11">
    <location>
        <begin position="460"/>
        <end position="492"/>
    </location>
</feature>
<keyword evidence="10" id="KW-0175">Coiled coil</keyword>
<accession>A0ABM4F062</accession>
<evidence type="ECO:0000256" key="12">
    <source>
        <dbReference type="SAM" id="Phobius"/>
    </source>
</evidence>
<evidence type="ECO:0000256" key="1">
    <source>
        <dbReference type="ARBA" id="ARBA00004141"/>
    </source>
</evidence>
<organism evidence="14 15">
    <name type="scientific">Apteryx mantelli</name>
    <name type="common">North Island brown kiwi</name>
    <dbReference type="NCBI Taxonomy" id="2696672"/>
    <lineage>
        <taxon>Eukaryota</taxon>
        <taxon>Metazoa</taxon>
        <taxon>Chordata</taxon>
        <taxon>Craniata</taxon>
        <taxon>Vertebrata</taxon>
        <taxon>Euteleostomi</taxon>
        <taxon>Archelosauria</taxon>
        <taxon>Archosauria</taxon>
        <taxon>Dinosauria</taxon>
        <taxon>Saurischia</taxon>
        <taxon>Theropoda</taxon>
        <taxon>Coelurosauria</taxon>
        <taxon>Aves</taxon>
        <taxon>Palaeognathae</taxon>
        <taxon>Apterygiformes</taxon>
        <taxon>Apterygidae</taxon>
        <taxon>Apteryx</taxon>
    </lineage>
</organism>
<feature type="transmembrane region" description="Helical" evidence="12">
    <location>
        <begin position="89"/>
        <end position="111"/>
    </location>
</feature>
<keyword evidence="3 12" id="KW-0812">Transmembrane</keyword>
<dbReference type="Pfam" id="PF00003">
    <property type="entry name" value="7tm_3"/>
    <property type="match status" value="1"/>
</dbReference>
<evidence type="ECO:0000313" key="14">
    <source>
        <dbReference type="Proteomes" id="UP001652627"/>
    </source>
</evidence>
<dbReference type="PRINTS" id="PR01176">
    <property type="entry name" value="GABABRECEPTR"/>
</dbReference>
<feature type="transmembrane region" description="Helical" evidence="12">
    <location>
        <begin position="123"/>
        <end position="144"/>
    </location>
</feature>
<dbReference type="PANTHER" id="PTHR10519:SF20">
    <property type="entry name" value="G-PROTEIN COUPLED RECEPTOR 156-RELATED"/>
    <property type="match status" value="1"/>
</dbReference>
<keyword evidence="7 15" id="KW-0675">Receptor</keyword>
<evidence type="ECO:0000259" key="13">
    <source>
        <dbReference type="Pfam" id="PF00003"/>
    </source>
</evidence>
<proteinExistence type="inferred from homology"/>
<name>A0ABM4F062_9AVES</name>
<evidence type="ECO:0000256" key="8">
    <source>
        <dbReference type="ARBA" id="ARBA00023180"/>
    </source>
</evidence>
<evidence type="ECO:0000313" key="15">
    <source>
        <dbReference type="RefSeq" id="XP_067158338.1"/>
    </source>
</evidence>
<dbReference type="InterPro" id="IPR017978">
    <property type="entry name" value="GPCR_3_C"/>
</dbReference>
<reference evidence="15" key="2">
    <citation type="submission" date="2025-08" db="UniProtKB">
        <authorList>
            <consortium name="RefSeq"/>
        </authorList>
    </citation>
    <scope>IDENTIFICATION</scope>
    <source>
        <tissue evidence="15">Blood</tissue>
    </source>
</reference>
<feature type="transmembrane region" description="Helical" evidence="12">
    <location>
        <begin position="50"/>
        <end position="77"/>
    </location>
</feature>